<dbReference type="SMART" id="SM00470">
    <property type="entry name" value="ParB"/>
    <property type="match status" value="1"/>
</dbReference>
<evidence type="ECO:0000256" key="1">
    <source>
        <dbReference type="ARBA" id="ARBA00004453"/>
    </source>
</evidence>
<feature type="domain" description="ParB-like N-terminal" evidence="4">
    <location>
        <begin position="31"/>
        <end position="120"/>
    </location>
</feature>
<accession>A0A133KHV7</accession>
<dbReference type="FunFam" id="3.90.1530.30:FF:000001">
    <property type="entry name" value="Chromosome partitioning protein ParB"/>
    <property type="match status" value="1"/>
</dbReference>
<dbReference type="InterPro" id="IPR003115">
    <property type="entry name" value="ParB_N"/>
</dbReference>
<dbReference type="FunFam" id="1.10.10.2830:FF:000001">
    <property type="entry name" value="Chromosome partitioning protein ParB"/>
    <property type="match status" value="1"/>
</dbReference>
<organism evidence="5 6">
    <name type="scientific">Anaerococcus tetradius</name>
    <dbReference type="NCBI Taxonomy" id="33036"/>
    <lineage>
        <taxon>Bacteria</taxon>
        <taxon>Bacillati</taxon>
        <taxon>Bacillota</taxon>
        <taxon>Tissierellia</taxon>
        <taxon>Tissierellales</taxon>
        <taxon>Peptoniphilaceae</taxon>
        <taxon>Anaerococcus</taxon>
    </lineage>
</organism>
<dbReference type="NCBIfam" id="TIGR00180">
    <property type="entry name" value="parB_part"/>
    <property type="match status" value="1"/>
</dbReference>
<reference evidence="6" key="1">
    <citation type="submission" date="2016-01" db="EMBL/GenBank/DDBJ databases">
        <authorList>
            <person name="Mitreva M."/>
            <person name="Pepin K.H."/>
            <person name="Mihindukulasuriya K.A."/>
            <person name="Fulton R."/>
            <person name="Fronick C."/>
            <person name="O'Laughlin M."/>
            <person name="Miner T."/>
            <person name="Herter B."/>
            <person name="Rosa B.A."/>
            <person name="Cordes M."/>
            <person name="Tomlinson C."/>
            <person name="Wollam A."/>
            <person name="Palsikar V.B."/>
            <person name="Mardis E.R."/>
            <person name="Wilson R.K."/>
        </authorList>
    </citation>
    <scope>NUCLEOTIDE SEQUENCE [LARGE SCALE GENOMIC DNA]</scope>
    <source>
        <strain evidence="6">MJR8151</strain>
    </source>
</reference>
<evidence type="ECO:0000313" key="6">
    <source>
        <dbReference type="Proteomes" id="UP000070383"/>
    </source>
</evidence>
<dbReference type="InterPro" id="IPR036086">
    <property type="entry name" value="ParB/Sulfiredoxin_sf"/>
</dbReference>
<dbReference type="GO" id="GO:0009295">
    <property type="term" value="C:nucleoid"/>
    <property type="evidence" value="ECO:0007669"/>
    <property type="project" value="UniProtKB-SubCell"/>
</dbReference>
<evidence type="ECO:0000313" key="5">
    <source>
        <dbReference type="EMBL" id="KWZ79183.1"/>
    </source>
</evidence>
<comment type="subcellular location">
    <subcellularLocation>
        <location evidence="1">Cytoplasm</location>
        <location evidence="1">Nucleoid</location>
    </subcellularLocation>
</comment>
<dbReference type="SUPFAM" id="SSF110849">
    <property type="entry name" value="ParB/Sulfiredoxin"/>
    <property type="match status" value="1"/>
</dbReference>
<dbReference type="InterPro" id="IPR041468">
    <property type="entry name" value="HTH_ParB/Spo0J"/>
</dbReference>
<dbReference type="EMBL" id="LRPM01000005">
    <property type="protein sequence ID" value="KWZ79183.1"/>
    <property type="molecule type" value="Genomic_DNA"/>
</dbReference>
<dbReference type="PANTHER" id="PTHR33375:SF8">
    <property type="entry name" value="NUCLEOID OCCLUSION PROTEIN"/>
    <property type="match status" value="1"/>
</dbReference>
<dbReference type="CDD" id="cd16393">
    <property type="entry name" value="SPO0J_N"/>
    <property type="match status" value="1"/>
</dbReference>
<name>A0A133KHV7_9FIRM</name>
<comment type="caution">
    <text evidence="5">The sequence shown here is derived from an EMBL/GenBank/DDBJ whole genome shotgun (WGS) entry which is preliminary data.</text>
</comment>
<dbReference type="PANTHER" id="PTHR33375">
    <property type="entry name" value="CHROMOSOME-PARTITIONING PROTEIN PARB-RELATED"/>
    <property type="match status" value="1"/>
</dbReference>
<dbReference type="GO" id="GO:0003677">
    <property type="term" value="F:DNA binding"/>
    <property type="evidence" value="ECO:0007669"/>
    <property type="project" value="UniProtKB-KW"/>
</dbReference>
<comment type="similarity">
    <text evidence="2">Belongs to the ParB family.</text>
</comment>
<dbReference type="AlphaFoldDB" id="A0A133KHV7"/>
<proteinExistence type="inferred from homology"/>
<protein>
    <submittedName>
        <fullName evidence="5">ParB-like protein</fullName>
    </submittedName>
</protein>
<keyword evidence="6" id="KW-1185">Reference proteome</keyword>
<dbReference type="Proteomes" id="UP000070383">
    <property type="component" value="Unassembled WGS sequence"/>
</dbReference>
<keyword evidence="3" id="KW-0238">DNA-binding</keyword>
<evidence type="ECO:0000256" key="2">
    <source>
        <dbReference type="ARBA" id="ARBA00006295"/>
    </source>
</evidence>
<dbReference type="GO" id="GO:0005694">
    <property type="term" value="C:chromosome"/>
    <property type="evidence" value="ECO:0007669"/>
    <property type="project" value="TreeGrafter"/>
</dbReference>
<dbReference type="Gene3D" id="3.90.1530.30">
    <property type="match status" value="1"/>
</dbReference>
<dbReference type="InterPro" id="IPR050336">
    <property type="entry name" value="Chromosome_partition/occlusion"/>
</dbReference>
<dbReference type="GO" id="GO:0045881">
    <property type="term" value="P:positive regulation of sporulation resulting in formation of a cellular spore"/>
    <property type="evidence" value="ECO:0007669"/>
    <property type="project" value="TreeGrafter"/>
</dbReference>
<dbReference type="PATRIC" id="fig|33036.3.peg.244"/>
<dbReference type="Gene3D" id="1.10.10.2830">
    <property type="match status" value="1"/>
</dbReference>
<gene>
    <name evidence="5" type="ORF">HMPREF3200_00241</name>
</gene>
<dbReference type="GO" id="GO:0007059">
    <property type="term" value="P:chromosome segregation"/>
    <property type="evidence" value="ECO:0007669"/>
    <property type="project" value="TreeGrafter"/>
</dbReference>
<dbReference type="Pfam" id="PF02195">
    <property type="entry name" value="ParB_N"/>
    <property type="match status" value="1"/>
</dbReference>
<dbReference type="Pfam" id="PF17762">
    <property type="entry name" value="HTH_ParB"/>
    <property type="match status" value="1"/>
</dbReference>
<dbReference type="InterPro" id="IPR004437">
    <property type="entry name" value="ParB/RepB/Spo0J"/>
</dbReference>
<evidence type="ECO:0000256" key="3">
    <source>
        <dbReference type="ARBA" id="ARBA00023125"/>
    </source>
</evidence>
<sequence>MNKMTGKKTLGRGLSALIPETNSKEVRESIEQIDLSLIDPRDDQPRNIFDEEAIEGLSESIKEYGLLNPIVLTKKGERYEILAGERRYRASIKLGLKKIDAIVRDYTKKDIDILSLIENIQREDLSPIEEARAYKKISDDFSMTQEEISKTVGKSRSYIANSMRLLKLNESESRALLEKKITSSQARTLLSIKDEDERKKALDDFINKKLKVRDAEKIGNKKDKDSKKTQKNGLSDIDKILLEDYEEKFMERVGSKVKIDKTGDTYKLIIDCFTVEDIENIYWRLTDD</sequence>
<evidence type="ECO:0000259" key="4">
    <source>
        <dbReference type="SMART" id="SM00470"/>
    </source>
</evidence>
<dbReference type="STRING" id="33036.HMPREF3200_00241"/>